<dbReference type="GO" id="GO:0004540">
    <property type="term" value="F:RNA nuclease activity"/>
    <property type="evidence" value="ECO:0007669"/>
    <property type="project" value="InterPro"/>
</dbReference>
<dbReference type="Pfam" id="PF01936">
    <property type="entry name" value="NYN"/>
    <property type="match status" value="1"/>
</dbReference>
<dbReference type="Pfam" id="PF12872">
    <property type="entry name" value="OST-HTH"/>
    <property type="match status" value="2"/>
</dbReference>
<dbReference type="InterPro" id="IPR024768">
    <property type="entry name" value="Marf1"/>
</dbReference>
<organism evidence="3">
    <name type="scientific">Picea sitchensis</name>
    <name type="common">Sitka spruce</name>
    <name type="synonym">Pinus sitchensis</name>
    <dbReference type="NCBI Taxonomy" id="3332"/>
    <lineage>
        <taxon>Eukaryota</taxon>
        <taxon>Viridiplantae</taxon>
        <taxon>Streptophyta</taxon>
        <taxon>Embryophyta</taxon>
        <taxon>Tracheophyta</taxon>
        <taxon>Spermatophyta</taxon>
        <taxon>Pinopsida</taxon>
        <taxon>Pinidae</taxon>
        <taxon>Conifers I</taxon>
        <taxon>Pinales</taxon>
        <taxon>Pinaceae</taxon>
        <taxon>Picea</taxon>
    </lineage>
</organism>
<dbReference type="EMBL" id="EF676189">
    <property type="protein sequence ID" value="ABR16108.1"/>
    <property type="molecule type" value="mRNA"/>
</dbReference>
<feature type="compositionally biased region" description="Polar residues" evidence="1">
    <location>
        <begin position="327"/>
        <end position="340"/>
    </location>
</feature>
<dbReference type="InterPro" id="IPR021139">
    <property type="entry name" value="NYN"/>
</dbReference>
<dbReference type="AlphaFoldDB" id="B8LKC8"/>
<sequence>MAANLLSNNMSYPSGSTMGNRTVDALDQVSTQVRNQQMRALMGPVAILWDIENCPVPAEVRAEDVASNIRVALRLHPVIKGAVTFFSAYGDFNNFPRKLREGCQRTGVNLIDVPSGKKDAADKAILVDMFLFALDNPPPSTILLISGDVDFAPALHKLGQRGYTVVLAIPAGVGVSSALCNAGRFVWDWPSVARGEGLVPAKSFLSRSPELACYPPGCFSSDDSDLPNDEEAIVYKGMPQNRYIVGTSSTQTYTLHSTHIAADLSRISLAGPSAQASAAMSRSFSSFPMPSSSFAQNNIPIARTSSTPINVSKSLPVSHITDAGRSGTPSDISPAPNSTSWVQPGDIQGLKGQLLKLVNTFEGSLLLGRVPAEYHKVFGRPLYLAEYGSCKLVNLIKKMSDVFCIEGKGHRKFLCLRESATASGAINPCNTSSSDVVSREAQAMSKKVQETYSDSDACNNLLLEDAEEYCVEANAVSYSDEGSVDESACDALEGDRHEDDLLQVDMNAEKYAAEARLEVFKRELEELLVSHACKILLSRFSTLYQQRFAKELDYSIFGVQELEALIEKVRDVAVIEEEHDGTDRKILIANCIR</sequence>
<dbReference type="Gene3D" id="3.40.50.1010">
    <property type="entry name" value="5'-nuclease"/>
    <property type="match status" value="1"/>
</dbReference>
<name>B8LKC8_PICSI</name>
<evidence type="ECO:0000313" key="3">
    <source>
        <dbReference type="EMBL" id="ABR16108.1"/>
    </source>
</evidence>
<dbReference type="InterPro" id="IPR041966">
    <property type="entry name" value="LOTUS-like"/>
</dbReference>
<evidence type="ECO:0000256" key="1">
    <source>
        <dbReference type="SAM" id="MobiDB-lite"/>
    </source>
</evidence>
<reference evidence="3" key="1">
    <citation type="submission" date="2007-06" db="EMBL/GenBank/DDBJ databases">
        <title>Full length cDNA sequences from Sitka Spruce (Picea sitchensis).</title>
        <authorList>
            <person name="Ralph S.G."/>
            <person name="Chun H.E."/>
            <person name="Liao N."/>
            <person name="Ali J."/>
            <person name="Reid K."/>
            <person name="Kolosova N."/>
            <person name="Cooper N."/>
            <person name="Cullis C."/>
            <person name="Jancsik S."/>
            <person name="Moore R."/>
            <person name="Mayo M."/>
            <person name="Wagner S."/>
            <person name="Holt R.A."/>
            <person name="Jones S.J.M."/>
            <person name="Marra M.A."/>
            <person name="Ritland C.E."/>
            <person name="Ritland K."/>
            <person name="Bohlmann J."/>
        </authorList>
    </citation>
    <scope>NUCLEOTIDE SEQUENCE</scope>
    <source>
        <tissue evidence="3">Green portion of the leader tissue</tissue>
    </source>
</reference>
<dbReference type="PANTHER" id="PTHR14379">
    <property type="entry name" value="LIMKAIN B LKAP"/>
    <property type="match status" value="1"/>
</dbReference>
<accession>B8LKC8</accession>
<dbReference type="CDD" id="cd08824">
    <property type="entry name" value="LOTUS"/>
    <property type="match status" value="2"/>
</dbReference>
<feature type="domain" description="HTH OST-type" evidence="2">
    <location>
        <begin position="346"/>
        <end position="418"/>
    </location>
</feature>
<feature type="region of interest" description="Disordered" evidence="1">
    <location>
        <begin position="320"/>
        <end position="340"/>
    </location>
</feature>
<proteinExistence type="evidence at transcript level"/>
<dbReference type="PROSITE" id="PS51644">
    <property type="entry name" value="HTH_OST"/>
    <property type="match status" value="2"/>
</dbReference>
<dbReference type="PANTHER" id="PTHR14379:SF82">
    <property type="entry name" value="OS08G0230500 PROTEIN"/>
    <property type="match status" value="1"/>
</dbReference>
<dbReference type="GO" id="GO:0010468">
    <property type="term" value="P:regulation of gene expression"/>
    <property type="evidence" value="ECO:0007669"/>
    <property type="project" value="InterPro"/>
</dbReference>
<dbReference type="Gene3D" id="3.30.420.610">
    <property type="entry name" value="LOTUS domain-like"/>
    <property type="match status" value="2"/>
</dbReference>
<feature type="domain" description="HTH OST-type" evidence="2">
    <location>
        <begin position="516"/>
        <end position="590"/>
    </location>
</feature>
<dbReference type="InterPro" id="IPR025605">
    <property type="entry name" value="OST-HTH/LOTUS_dom"/>
</dbReference>
<evidence type="ECO:0000259" key="2">
    <source>
        <dbReference type="PROSITE" id="PS51644"/>
    </source>
</evidence>
<dbReference type="GO" id="GO:0005777">
    <property type="term" value="C:peroxisome"/>
    <property type="evidence" value="ECO:0007669"/>
    <property type="project" value="InterPro"/>
</dbReference>
<protein>
    <recommendedName>
        <fullName evidence="2">HTH OST-type domain-containing protein</fullName>
    </recommendedName>
</protein>
<dbReference type="CDD" id="cd10910">
    <property type="entry name" value="PIN_limkain_b1_N_like"/>
    <property type="match status" value="1"/>
</dbReference>